<dbReference type="InterPro" id="IPR018649">
    <property type="entry name" value="SHOCT"/>
</dbReference>
<dbReference type="InterPro" id="IPR027379">
    <property type="entry name" value="CLS_N"/>
</dbReference>
<keyword evidence="5 6" id="KW-0472">Membrane</keyword>
<dbReference type="EMBL" id="CAFBPF010000052">
    <property type="protein sequence ID" value="CAB5007771.1"/>
    <property type="molecule type" value="Genomic_DNA"/>
</dbReference>
<evidence type="ECO:0000256" key="6">
    <source>
        <dbReference type="SAM" id="Phobius"/>
    </source>
</evidence>
<feature type="transmembrane region" description="Helical" evidence="6">
    <location>
        <begin position="12"/>
        <end position="36"/>
    </location>
</feature>
<evidence type="ECO:0000256" key="2">
    <source>
        <dbReference type="ARBA" id="ARBA00022475"/>
    </source>
</evidence>
<evidence type="ECO:0000256" key="4">
    <source>
        <dbReference type="ARBA" id="ARBA00022989"/>
    </source>
</evidence>
<dbReference type="AlphaFoldDB" id="A0A6J6KSP3"/>
<dbReference type="GO" id="GO:0005886">
    <property type="term" value="C:plasma membrane"/>
    <property type="evidence" value="ECO:0007669"/>
    <property type="project" value="UniProtKB-SubCell"/>
</dbReference>
<sequence length="129" mass="14137">MSLATWQVGQVLFTMLWFACFFIWIWLLISVFGDIFRSHDMGGVSKAIWILFVIVLPMIGVLIYLIARGDKMAKHNADAAKAQEAAMKDFIRNAGGTGTAEELERLAGLKASGVLTAAEFDAQKAKLLG</sequence>
<proteinExistence type="predicted"/>
<evidence type="ECO:0000259" key="8">
    <source>
        <dbReference type="Pfam" id="PF13396"/>
    </source>
</evidence>
<evidence type="ECO:0000313" key="9">
    <source>
        <dbReference type="EMBL" id="CAB4651948.1"/>
    </source>
</evidence>
<protein>
    <submittedName>
        <fullName evidence="9">Unannotated protein</fullName>
    </submittedName>
</protein>
<keyword evidence="3 6" id="KW-0812">Transmembrane</keyword>
<gene>
    <name evidence="9" type="ORF">UFOPK2242_00463</name>
    <name evidence="10" type="ORF">UFOPK4071_00553</name>
</gene>
<reference evidence="9" key="1">
    <citation type="submission" date="2020-05" db="EMBL/GenBank/DDBJ databases">
        <authorList>
            <person name="Chiriac C."/>
            <person name="Salcher M."/>
            <person name="Ghai R."/>
            <person name="Kavagutti S V."/>
        </authorList>
    </citation>
    <scope>NUCLEOTIDE SEQUENCE</scope>
</reference>
<name>A0A6J6KSP3_9ZZZZ</name>
<evidence type="ECO:0000259" key="7">
    <source>
        <dbReference type="Pfam" id="PF09851"/>
    </source>
</evidence>
<evidence type="ECO:0000256" key="3">
    <source>
        <dbReference type="ARBA" id="ARBA00022692"/>
    </source>
</evidence>
<evidence type="ECO:0000256" key="5">
    <source>
        <dbReference type="ARBA" id="ARBA00023136"/>
    </source>
</evidence>
<comment type="subcellular location">
    <subcellularLocation>
        <location evidence="1">Cell membrane</location>
        <topology evidence="1">Multi-pass membrane protein</topology>
    </subcellularLocation>
</comment>
<dbReference type="Pfam" id="PF09851">
    <property type="entry name" value="SHOCT"/>
    <property type="match status" value="1"/>
</dbReference>
<keyword evidence="2" id="KW-1003">Cell membrane</keyword>
<keyword evidence="4 6" id="KW-1133">Transmembrane helix</keyword>
<evidence type="ECO:0000256" key="1">
    <source>
        <dbReference type="ARBA" id="ARBA00004651"/>
    </source>
</evidence>
<feature type="domain" description="Cardiolipin synthase N-terminal" evidence="8">
    <location>
        <begin position="23"/>
        <end position="68"/>
    </location>
</feature>
<accession>A0A6J6KSP3</accession>
<dbReference type="EMBL" id="CAEZWM010000038">
    <property type="protein sequence ID" value="CAB4651948.1"/>
    <property type="molecule type" value="Genomic_DNA"/>
</dbReference>
<dbReference type="Pfam" id="PF13396">
    <property type="entry name" value="PLDc_N"/>
    <property type="match status" value="1"/>
</dbReference>
<organism evidence="9">
    <name type="scientific">freshwater metagenome</name>
    <dbReference type="NCBI Taxonomy" id="449393"/>
    <lineage>
        <taxon>unclassified sequences</taxon>
        <taxon>metagenomes</taxon>
        <taxon>ecological metagenomes</taxon>
    </lineage>
</organism>
<feature type="domain" description="SHOCT" evidence="7">
    <location>
        <begin position="101"/>
        <end position="128"/>
    </location>
</feature>
<feature type="transmembrane region" description="Helical" evidence="6">
    <location>
        <begin position="48"/>
        <end position="67"/>
    </location>
</feature>
<evidence type="ECO:0000313" key="10">
    <source>
        <dbReference type="EMBL" id="CAB5007771.1"/>
    </source>
</evidence>